<dbReference type="Pfam" id="PF01412">
    <property type="entry name" value="ArfGap"/>
    <property type="match status" value="1"/>
</dbReference>
<dbReference type="PANTHER" id="PTHR45686:SF4">
    <property type="entry name" value="ADP-RIBOSYLATION FACTOR GTPASE ACTIVATING PROTEIN 3, ISOFORM H"/>
    <property type="match status" value="1"/>
</dbReference>
<keyword evidence="1" id="KW-0343">GTPase activation</keyword>
<dbReference type="STRING" id="13370.A0A448YIZ4"/>
<dbReference type="GO" id="GO:0000139">
    <property type="term" value="C:Golgi membrane"/>
    <property type="evidence" value="ECO:0007669"/>
    <property type="project" value="GOC"/>
</dbReference>
<protein>
    <submittedName>
        <fullName evidence="8">DEKNAAC101680</fullName>
    </submittedName>
</protein>
<dbReference type="GO" id="GO:0008270">
    <property type="term" value="F:zinc ion binding"/>
    <property type="evidence" value="ECO:0007669"/>
    <property type="project" value="UniProtKB-KW"/>
</dbReference>
<sequence>MGEDDFATKEEIKEIFTKLQKKSANRQCFDCGSKNATWTSIPFGIFVCLNCSASHRKMGTHISFVKSSTLDQKWTYKQLRMMKCGGNDKFREFFIKNGGSSYLTKSLQEKYTSPIAENYKEKLEKLAELDAINHPNVLEWDDGLLPVEAEEKASSTDDFFSKWENSSSSATPSPLNSRPVTPANRSNGSLADKQKSVATSRSGSNASATVRGEARRTGSILKGSSLGSRRNILGGSSANRSKARLSVKKVSPDIDFDAIEKEAKEEEKEAEILGYKPAGIAAEPTRKSIKSSASATRVSPLTLSKVGSESTGINSSDTNTTTEHEFAEAPPVEETRQSFAKLGFGMTFSSEAEGKPAPSSSQSRPKAAKYTGDVSKRFGGQKSISSDQFYGINSYDEDKAKEARTRLKSFAGAQSISSSQYYGDDEAAQLQQQQQGQASFASGDIEQKVTQFAEKYMGEDMAVLKGALEQGAEKLGSYLRDAMR</sequence>
<keyword evidence="9" id="KW-1185">Reference proteome</keyword>
<dbReference type="EMBL" id="CAACVR010000007">
    <property type="protein sequence ID" value="VEU20861.1"/>
    <property type="molecule type" value="Genomic_DNA"/>
</dbReference>
<evidence type="ECO:0000256" key="5">
    <source>
        <dbReference type="PROSITE-ProRule" id="PRU00288"/>
    </source>
</evidence>
<feature type="region of interest" description="Disordered" evidence="6">
    <location>
        <begin position="349"/>
        <end position="380"/>
    </location>
</feature>
<feature type="compositionally biased region" description="Polar residues" evidence="6">
    <location>
        <begin position="196"/>
        <end position="208"/>
    </location>
</feature>
<dbReference type="AlphaFoldDB" id="A0A448YIZ4"/>
<reference evidence="8 9" key="1">
    <citation type="submission" date="2018-12" db="EMBL/GenBank/DDBJ databases">
        <authorList>
            <person name="Tiukova I."/>
            <person name="Dainat J."/>
        </authorList>
    </citation>
    <scope>NUCLEOTIDE SEQUENCE [LARGE SCALE GENOMIC DNA]</scope>
</reference>
<dbReference type="SUPFAM" id="SSF57863">
    <property type="entry name" value="ArfGap/RecO-like zinc finger"/>
    <property type="match status" value="1"/>
</dbReference>
<dbReference type="Gene3D" id="1.10.220.150">
    <property type="entry name" value="Arf GTPase activating protein"/>
    <property type="match status" value="1"/>
</dbReference>
<feature type="region of interest" description="Disordered" evidence="6">
    <location>
        <begin position="288"/>
        <end position="335"/>
    </location>
</feature>
<dbReference type="InterPro" id="IPR037278">
    <property type="entry name" value="ARFGAP/RecO"/>
</dbReference>
<evidence type="ECO:0000256" key="3">
    <source>
        <dbReference type="ARBA" id="ARBA00022771"/>
    </source>
</evidence>
<evidence type="ECO:0000256" key="4">
    <source>
        <dbReference type="ARBA" id="ARBA00022833"/>
    </source>
</evidence>
<dbReference type="InterPro" id="IPR001164">
    <property type="entry name" value="ArfGAP_dom"/>
</dbReference>
<dbReference type="InParanoid" id="A0A448YIZ4"/>
<evidence type="ECO:0000256" key="1">
    <source>
        <dbReference type="ARBA" id="ARBA00022468"/>
    </source>
</evidence>
<accession>A0A448YIZ4</accession>
<feature type="region of interest" description="Disordered" evidence="6">
    <location>
        <begin position="156"/>
        <end position="244"/>
    </location>
</feature>
<name>A0A448YIZ4_BRENA</name>
<keyword evidence="3 5" id="KW-0863">Zinc-finger</keyword>
<evidence type="ECO:0000313" key="9">
    <source>
        <dbReference type="Proteomes" id="UP000290900"/>
    </source>
</evidence>
<dbReference type="Proteomes" id="UP000290900">
    <property type="component" value="Unassembled WGS sequence"/>
</dbReference>
<evidence type="ECO:0000259" key="7">
    <source>
        <dbReference type="PROSITE" id="PS50115"/>
    </source>
</evidence>
<dbReference type="PROSITE" id="PS50115">
    <property type="entry name" value="ARFGAP"/>
    <property type="match status" value="1"/>
</dbReference>
<feature type="domain" description="Arf-GAP" evidence="7">
    <location>
        <begin position="13"/>
        <end position="123"/>
    </location>
</feature>
<dbReference type="GO" id="GO:0005096">
    <property type="term" value="F:GTPase activator activity"/>
    <property type="evidence" value="ECO:0007669"/>
    <property type="project" value="UniProtKB-KW"/>
</dbReference>
<feature type="compositionally biased region" description="Polar residues" evidence="6">
    <location>
        <begin position="290"/>
        <end position="321"/>
    </location>
</feature>
<gene>
    <name evidence="8" type="ORF">BRENAR_LOCUS1596</name>
</gene>
<dbReference type="OrthoDB" id="983479at2759"/>
<dbReference type="CDD" id="cd08831">
    <property type="entry name" value="ArfGap_ArfGap2_3_like"/>
    <property type="match status" value="1"/>
</dbReference>
<dbReference type="InterPro" id="IPR038508">
    <property type="entry name" value="ArfGAP_dom_sf"/>
</dbReference>
<keyword evidence="4" id="KW-0862">Zinc</keyword>
<dbReference type="PANTHER" id="PTHR45686">
    <property type="entry name" value="ADP-RIBOSYLATION FACTOR GTPASE ACTIVATING PROTEIN 3, ISOFORM H-RELATED"/>
    <property type="match status" value="1"/>
</dbReference>
<feature type="compositionally biased region" description="Low complexity" evidence="6">
    <location>
        <begin position="165"/>
        <end position="177"/>
    </location>
</feature>
<dbReference type="GO" id="GO:0048205">
    <property type="term" value="P:COPI coating of Golgi vesicle"/>
    <property type="evidence" value="ECO:0007669"/>
    <property type="project" value="TreeGrafter"/>
</dbReference>
<dbReference type="FunCoup" id="A0A448YIZ4">
    <property type="interactions" value="743"/>
</dbReference>
<dbReference type="SMART" id="SM00105">
    <property type="entry name" value="ArfGap"/>
    <property type="match status" value="1"/>
</dbReference>
<dbReference type="PRINTS" id="PR00405">
    <property type="entry name" value="REVINTRACTNG"/>
</dbReference>
<keyword evidence="2" id="KW-0479">Metal-binding</keyword>
<proteinExistence type="predicted"/>
<organism evidence="8 9">
    <name type="scientific">Brettanomyces naardenensis</name>
    <name type="common">Yeast</name>
    <dbReference type="NCBI Taxonomy" id="13370"/>
    <lineage>
        <taxon>Eukaryota</taxon>
        <taxon>Fungi</taxon>
        <taxon>Dikarya</taxon>
        <taxon>Ascomycota</taxon>
        <taxon>Saccharomycotina</taxon>
        <taxon>Pichiomycetes</taxon>
        <taxon>Pichiales</taxon>
        <taxon>Pichiaceae</taxon>
        <taxon>Brettanomyces</taxon>
    </lineage>
</organism>
<evidence type="ECO:0000256" key="6">
    <source>
        <dbReference type="SAM" id="MobiDB-lite"/>
    </source>
</evidence>
<evidence type="ECO:0000256" key="2">
    <source>
        <dbReference type="ARBA" id="ARBA00022723"/>
    </source>
</evidence>
<evidence type="ECO:0000313" key="8">
    <source>
        <dbReference type="EMBL" id="VEU20861.1"/>
    </source>
</evidence>